<comment type="pathway">
    <text evidence="1 8">Metabolic intermediate biosynthesis; chorismate biosynthesis; chorismate from D-erythrose 4-phosphate and phosphoenolpyruvate: step 4/7.</text>
</comment>
<feature type="binding site" evidence="8">
    <location>
        <begin position="13"/>
        <end position="15"/>
    </location>
    <ligand>
        <name>shikimate</name>
        <dbReference type="ChEBI" id="CHEBI:36208"/>
    </ligand>
</feature>
<reference evidence="12" key="1">
    <citation type="submission" date="2020-10" db="EMBL/GenBank/DDBJ databases">
        <authorList>
            <person name="Gilroy R."/>
        </authorList>
    </citation>
    <scope>NUCLEOTIDE SEQUENCE</scope>
    <source>
        <strain evidence="12">17213</strain>
    </source>
</reference>
<comment type="caution">
    <text evidence="12">The sequence shown here is derived from an EMBL/GenBank/DDBJ whole genome shotgun (WGS) entry which is preliminary data.</text>
</comment>
<evidence type="ECO:0000259" key="10">
    <source>
        <dbReference type="Pfam" id="PF08501"/>
    </source>
</evidence>
<feature type="domain" description="Quinate/shikimate 5-dehydrogenase/glutamyl-tRNA reductase" evidence="9">
    <location>
        <begin position="115"/>
        <end position="192"/>
    </location>
</feature>
<evidence type="ECO:0000256" key="4">
    <source>
        <dbReference type="ARBA" id="ARBA00022857"/>
    </source>
</evidence>
<feature type="domain" description="Shikimate dehydrogenase substrate binding N-terminal" evidence="10">
    <location>
        <begin position="5"/>
        <end position="86"/>
    </location>
</feature>
<keyword evidence="5 8" id="KW-0560">Oxidoreductase</keyword>
<dbReference type="InterPro" id="IPR046346">
    <property type="entry name" value="Aminoacid_DH-like_N_sf"/>
</dbReference>
<reference evidence="12" key="2">
    <citation type="journal article" date="2021" name="PeerJ">
        <title>Extensive microbial diversity within the chicken gut microbiome revealed by metagenomics and culture.</title>
        <authorList>
            <person name="Gilroy R."/>
            <person name="Ravi A."/>
            <person name="Getino M."/>
            <person name="Pursley I."/>
            <person name="Horton D.L."/>
            <person name="Alikhan N.F."/>
            <person name="Baker D."/>
            <person name="Gharbi K."/>
            <person name="Hall N."/>
            <person name="Watson M."/>
            <person name="Adriaenssens E.M."/>
            <person name="Foster-Nyarko E."/>
            <person name="Jarju S."/>
            <person name="Secka A."/>
            <person name="Antonio M."/>
            <person name="Oren A."/>
            <person name="Chaudhuri R.R."/>
            <person name="La Ragione R."/>
            <person name="Hildebrand F."/>
            <person name="Pallen M.J."/>
        </authorList>
    </citation>
    <scope>NUCLEOTIDE SEQUENCE</scope>
    <source>
        <strain evidence="12">17213</strain>
    </source>
</reference>
<feature type="active site" description="Proton acceptor" evidence="8">
    <location>
        <position position="63"/>
    </location>
</feature>
<keyword evidence="6 8" id="KW-0057">Aromatic amino acid biosynthesis</keyword>
<comment type="subunit">
    <text evidence="8">Homodimer.</text>
</comment>
<dbReference type="GO" id="GO:0009073">
    <property type="term" value="P:aromatic amino acid family biosynthetic process"/>
    <property type="evidence" value="ECO:0007669"/>
    <property type="project" value="UniProtKB-KW"/>
</dbReference>
<dbReference type="GO" id="GO:0005829">
    <property type="term" value="C:cytosol"/>
    <property type="evidence" value="ECO:0007669"/>
    <property type="project" value="TreeGrafter"/>
</dbReference>
<feature type="domain" description="SDH C-terminal" evidence="11">
    <location>
        <begin position="239"/>
        <end position="260"/>
    </location>
</feature>
<feature type="binding site" evidence="8">
    <location>
        <position position="59"/>
    </location>
    <ligand>
        <name>shikimate</name>
        <dbReference type="ChEBI" id="CHEBI:36208"/>
    </ligand>
</feature>
<dbReference type="InterPro" id="IPR006151">
    <property type="entry name" value="Shikm_DH/Glu-tRNA_Rdtase"/>
</dbReference>
<gene>
    <name evidence="8 12" type="primary">aroE</name>
    <name evidence="12" type="ORF">IAB19_05440</name>
</gene>
<feature type="binding site" evidence="8">
    <location>
        <position position="214"/>
    </location>
    <ligand>
        <name>NADP(+)</name>
        <dbReference type="ChEBI" id="CHEBI:58349"/>
    </ligand>
</feature>
<evidence type="ECO:0000256" key="6">
    <source>
        <dbReference type="ARBA" id="ARBA00023141"/>
    </source>
</evidence>
<sequence>MQYAVMGNPIHHSLSPLLHAYFAQKCGIDMDYGRILVEGPFKDAADKFFAAGGKGCNITLPCKLEAFEYAGRLSDNAKRAGAVNTLKKEADGVICGYNTDGPGLVKHLLYLNYPVKGAKILIIGAGGAAKGILGPILAEDPQSIVIVNRTAAKAEDLAVRAADARVSAVAFEALAKDEHAAFDLVINASASSIQSTLPQVTDALLCKASAVYDLMYSKEGSTIFTEHCRALGIGQCSDGFGMLVGQAVLSFKIWNGVEPDFYQALTDLRGMLGSK</sequence>
<dbReference type="Gene3D" id="3.40.50.720">
    <property type="entry name" value="NAD(P)-binding Rossmann-like Domain"/>
    <property type="match status" value="1"/>
</dbReference>
<feature type="binding site" evidence="8">
    <location>
        <begin position="148"/>
        <end position="153"/>
    </location>
    <ligand>
        <name>NADP(+)</name>
        <dbReference type="ChEBI" id="CHEBI:58349"/>
    </ligand>
</feature>
<comment type="function">
    <text evidence="8">Involved in the biosynthesis of the chorismate, which leads to the biosynthesis of aromatic amino acids. Catalyzes the reversible NADPH linked reduction of 3-dehydroshikimate (DHSA) to yield shikimate (SA).</text>
</comment>
<dbReference type="NCBIfam" id="TIGR00507">
    <property type="entry name" value="aroE"/>
    <property type="match status" value="1"/>
</dbReference>
<dbReference type="EMBL" id="JADINH010000113">
    <property type="protein sequence ID" value="MBO8415803.1"/>
    <property type="molecule type" value="Genomic_DNA"/>
</dbReference>
<dbReference type="InterPro" id="IPR022893">
    <property type="entry name" value="Shikimate_DH_fam"/>
</dbReference>
<accession>A0A9D9DCA8</accession>
<evidence type="ECO:0000256" key="7">
    <source>
        <dbReference type="ARBA" id="ARBA00049442"/>
    </source>
</evidence>
<dbReference type="AlphaFoldDB" id="A0A9D9DCA8"/>
<evidence type="ECO:0000256" key="2">
    <source>
        <dbReference type="ARBA" id="ARBA00012962"/>
    </source>
</evidence>
<evidence type="ECO:0000256" key="8">
    <source>
        <dbReference type="HAMAP-Rule" id="MF_00222"/>
    </source>
</evidence>
<name>A0A9D9DCA8_9GAMM</name>
<feature type="binding site" evidence="8">
    <location>
        <begin position="124"/>
        <end position="128"/>
    </location>
    <ligand>
        <name>NADP(+)</name>
        <dbReference type="ChEBI" id="CHEBI:58349"/>
    </ligand>
</feature>
<keyword evidence="3 8" id="KW-0028">Amino-acid biosynthesis</keyword>
<dbReference type="InterPro" id="IPR011342">
    <property type="entry name" value="Shikimate_DH"/>
</dbReference>
<feature type="binding site" evidence="8">
    <location>
        <position position="246"/>
    </location>
    <ligand>
        <name>shikimate</name>
        <dbReference type="ChEBI" id="CHEBI:36208"/>
    </ligand>
</feature>
<dbReference type="Proteomes" id="UP000823631">
    <property type="component" value="Unassembled WGS sequence"/>
</dbReference>
<feature type="binding site" evidence="8">
    <location>
        <position position="84"/>
    </location>
    <ligand>
        <name>shikimate</name>
        <dbReference type="ChEBI" id="CHEBI:36208"/>
    </ligand>
</feature>
<dbReference type="PANTHER" id="PTHR21089">
    <property type="entry name" value="SHIKIMATE DEHYDROGENASE"/>
    <property type="match status" value="1"/>
</dbReference>
<dbReference type="Pfam" id="PF08501">
    <property type="entry name" value="Shikimate_dh_N"/>
    <property type="match status" value="1"/>
</dbReference>
<protein>
    <recommendedName>
        <fullName evidence="2 8">Shikimate dehydrogenase (NADP(+))</fullName>
        <shortName evidence="8">SDH</shortName>
        <ecNumber evidence="2 8">1.1.1.25</ecNumber>
    </recommendedName>
</protein>
<dbReference type="GO" id="GO:0004764">
    <property type="term" value="F:shikimate 3-dehydrogenase (NADP+) activity"/>
    <property type="evidence" value="ECO:0007669"/>
    <property type="project" value="UniProtKB-UniRule"/>
</dbReference>
<dbReference type="SUPFAM" id="SSF51735">
    <property type="entry name" value="NAD(P)-binding Rossmann-fold domains"/>
    <property type="match status" value="1"/>
</dbReference>
<organism evidence="12 13">
    <name type="scientific">Candidatus Avisuccinivibrio stercorigallinarum</name>
    <dbReference type="NCBI Taxonomy" id="2840704"/>
    <lineage>
        <taxon>Bacteria</taxon>
        <taxon>Pseudomonadati</taxon>
        <taxon>Pseudomonadota</taxon>
        <taxon>Gammaproteobacteria</taxon>
        <taxon>Aeromonadales</taxon>
        <taxon>Succinivibrionaceae</taxon>
        <taxon>Succinivibrionaceae incertae sedis</taxon>
        <taxon>Candidatus Avisuccinivibrio</taxon>
    </lineage>
</organism>
<dbReference type="Gene3D" id="3.40.50.10860">
    <property type="entry name" value="Leucine Dehydrogenase, chain A, domain 1"/>
    <property type="match status" value="1"/>
</dbReference>
<dbReference type="HAMAP" id="MF_00222">
    <property type="entry name" value="Shikimate_DH_AroE"/>
    <property type="match status" value="1"/>
</dbReference>
<dbReference type="InterPro" id="IPR013708">
    <property type="entry name" value="Shikimate_DH-bd_N"/>
</dbReference>
<dbReference type="Pfam" id="PF18317">
    <property type="entry name" value="SDH_C"/>
    <property type="match status" value="1"/>
</dbReference>
<evidence type="ECO:0000256" key="3">
    <source>
        <dbReference type="ARBA" id="ARBA00022605"/>
    </source>
</evidence>
<dbReference type="CDD" id="cd01065">
    <property type="entry name" value="NAD_bind_Shikimate_DH"/>
    <property type="match status" value="1"/>
</dbReference>
<keyword evidence="4 8" id="KW-0521">NADP</keyword>
<evidence type="ECO:0000256" key="1">
    <source>
        <dbReference type="ARBA" id="ARBA00004871"/>
    </source>
</evidence>
<dbReference type="GO" id="GO:0008652">
    <property type="term" value="P:amino acid biosynthetic process"/>
    <property type="evidence" value="ECO:0007669"/>
    <property type="project" value="UniProtKB-KW"/>
</dbReference>
<dbReference type="EC" id="1.1.1.25" evidence="2 8"/>
<dbReference type="InterPro" id="IPR036291">
    <property type="entry name" value="NAD(P)-bd_dom_sf"/>
</dbReference>
<dbReference type="InterPro" id="IPR041121">
    <property type="entry name" value="SDH_C"/>
</dbReference>
<dbReference type="GO" id="GO:0050661">
    <property type="term" value="F:NADP binding"/>
    <property type="evidence" value="ECO:0007669"/>
    <property type="project" value="InterPro"/>
</dbReference>
<dbReference type="PANTHER" id="PTHR21089:SF1">
    <property type="entry name" value="BIFUNCTIONAL 3-DEHYDROQUINATE DEHYDRATASE_SHIKIMATE DEHYDROGENASE, CHLOROPLASTIC"/>
    <property type="match status" value="1"/>
</dbReference>
<feature type="binding site" evidence="8">
    <location>
        <position position="75"/>
    </location>
    <ligand>
        <name>NADP(+)</name>
        <dbReference type="ChEBI" id="CHEBI:58349"/>
    </ligand>
</feature>
<feature type="binding site" evidence="8">
    <location>
        <position position="239"/>
    </location>
    <ligand>
        <name>NADP(+)</name>
        <dbReference type="ChEBI" id="CHEBI:58349"/>
    </ligand>
</feature>
<dbReference type="FunFam" id="3.40.50.10860:FF:000006">
    <property type="entry name" value="Shikimate dehydrogenase (NADP(+))"/>
    <property type="match status" value="1"/>
</dbReference>
<dbReference type="GO" id="GO:0009423">
    <property type="term" value="P:chorismate biosynthetic process"/>
    <property type="evidence" value="ECO:0007669"/>
    <property type="project" value="UniProtKB-UniRule"/>
</dbReference>
<evidence type="ECO:0000259" key="9">
    <source>
        <dbReference type="Pfam" id="PF01488"/>
    </source>
</evidence>
<proteinExistence type="inferred from homology"/>
<dbReference type="Pfam" id="PF01488">
    <property type="entry name" value="Shikimate_DH"/>
    <property type="match status" value="1"/>
</dbReference>
<feature type="binding site" evidence="8">
    <location>
        <position position="100"/>
    </location>
    <ligand>
        <name>shikimate</name>
        <dbReference type="ChEBI" id="CHEBI:36208"/>
    </ligand>
</feature>
<dbReference type="GO" id="GO:0019632">
    <property type="term" value="P:shikimate metabolic process"/>
    <property type="evidence" value="ECO:0007669"/>
    <property type="project" value="InterPro"/>
</dbReference>
<evidence type="ECO:0000256" key="5">
    <source>
        <dbReference type="ARBA" id="ARBA00023002"/>
    </source>
</evidence>
<evidence type="ECO:0000313" key="12">
    <source>
        <dbReference type="EMBL" id="MBO8415803.1"/>
    </source>
</evidence>
<comment type="catalytic activity">
    <reaction evidence="7 8">
        <text>shikimate + NADP(+) = 3-dehydroshikimate + NADPH + H(+)</text>
        <dbReference type="Rhea" id="RHEA:17737"/>
        <dbReference type="ChEBI" id="CHEBI:15378"/>
        <dbReference type="ChEBI" id="CHEBI:16630"/>
        <dbReference type="ChEBI" id="CHEBI:36208"/>
        <dbReference type="ChEBI" id="CHEBI:57783"/>
        <dbReference type="ChEBI" id="CHEBI:58349"/>
        <dbReference type="EC" id="1.1.1.25"/>
    </reaction>
</comment>
<comment type="similarity">
    <text evidence="8">Belongs to the shikimate dehydrogenase family.</text>
</comment>
<evidence type="ECO:0000313" key="13">
    <source>
        <dbReference type="Proteomes" id="UP000823631"/>
    </source>
</evidence>
<evidence type="ECO:0000259" key="11">
    <source>
        <dbReference type="Pfam" id="PF18317"/>
    </source>
</evidence>
<feature type="binding site" evidence="8">
    <location>
        <position position="216"/>
    </location>
    <ligand>
        <name>shikimate</name>
        <dbReference type="ChEBI" id="CHEBI:36208"/>
    </ligand>
</feature>
<dbReference type="NCBIfam" id="NF001310">
    <property type="entry name" value="PRK00258.1-2"/>
    <property type="match status" value="1"/>
</dbReference>
<dbReference type="SUPFAM" id="SSF53223">
    <property type="entry name" value="Aminoacid dehydrogenase-like, N-terminal domain"/>
    <property type="match status" value="1"/>
</dbReference>